<dbReference type="Proteomes" id="UP000815677">
    <property type="component" value="Unassembled WGS sequence"/>
</dbReference>
<name>A0ABQ0LMY8_MYCCL</name>
<organism evidence="3 4">
    <name type="scientific">Mycena chlorophos</name>
    <name type="common">Agaric fungus</name>
    <name type="synonym">Agaricus chlorophos</name>
    <dbReference type="NCBI Taxonomy" id="658473"/>
    <lineage>
        <taxon>Eukaryota</taxon>
        <taxon>Fungi</taxon>
        <taxon>Dikarya</taxon>
        <taxon>Basidiomycota</taxon>
        <taxon>Agaricomycotina</taxon>
        <taxon>Agaricomycetes</taxon>
        <taxon>Agaricomycetidae</taxon>
        <taxon>Agaricales</taxon>
        <taxon>Marasmiineae</taxon>
        <taxon>Mycenaceae</taxon>
        <taxon>Mycena</taxon>
    </lineage>
</organism>
<keyword evidence="4" id="KW-1185">Reference proteome</keyword>
<keyword evidence="2" id="KW-0812">Transmembrane</keyword>
<gene>
    <name evidence="3" type="ORF">MCHLO_09047</name>
</gene>
<feature type="compositionally biased region" description="Basic and acidic residues" evidence="1">
    <location>
        <begin position="333"/>
        <end position="342"/>
    </location>
</feature>
<feature type="transmembrane region" description="Helical" evidence="2">
    <location>
        <begin position="177"/>
        <end position="197"/>
    </location>
</feature>
<evidence type="ECO:0000256" key="1">
    <source>
        <dbReference type="SAM" id="MobiDB-lite"/>
    </source>
</evidence>
<feature type="transmembrane region" description="Helical" evidence="2">
    <location>
        <begin position="64"/>
        <end position="86"/>
    </location>
</feature>
<evidence type="ECO:0000256" key="2">
    <source>
        <dbReference type="SAM" id="Phobius"/>
    </source>
</evidence>
<reference evidence="3" key="1">
    <citation type="submission" date="2014-09" db="EMBL/GenBank/DDBJ databases">
        <title>Genome sequence of the luminous mushroom Mycena chlorophos for searching fungal bioluminescence genes.</title>
        <authorList>
            <person name="Tanaka Y."/>
            <person name="Kasuga D."/>
            <person name="Oba Y."/>
            <person name="Hase S."/>
            <person name="Sato K."/>
            <person name="Oba Y."/>
            <person name="Sakakibara Y."/>
        </authorList>
    </citation>
    <scope>NUCLEOTIDE SEQUENCE</scope>
</reference>
<keyword evidence="2" id="KW-0472">Membrane</keyword>
<feature type="transmembrane region" description="Helical" evidence="2">
    <location>
        <begin position="20"/>
        <end position="43"/>
    </location>
</feature>
<protein>
    <submittedName>
        <fullName evidence="3">Uncharacterized protein</fullName>
    </submittedName>
</protein>
<evidence type="ECO:0000313" key="3">
    <source>
        <dbReference type="EMBL" id="GAT51954.1"/>
    </source>
</evidence>
<sequence length="342" mass="37676">MALHDISVPFANLLGLTLSSLLYGIYLVLFLVYIYLGINGTIARNAAGGGHSRTSRRIVKALKTPIFLASLALFLTATGTWILTIYRNFRGWIPSNGLPANPTVFFDANADISETIQNALDALSLLIGDAMIIYRLWAVWPDWRILAPVLISFTGLIVSLIITIINTTKISVISQDIGITAISVFELLTTLYCTLFISYKIYDVASASASSAVGERTLTYFLAIFAESAAVYTLVPSALSSQIEPHFTHSAWILLYALLHWTNLNLQFSIFVTIPSVLGATNALINTRVALGRAVDNRNSQWARTSSTQVQALPVHFTSRRWRSDGGTGSPGRDWERRSIWE</sequence>
<keyword evidence="2" id="KW-1133">Transmembrane helix</keyword>
<accession>A0ABQ0LMY8</accession>
<feature type="region of interest" description="Disordered" evidence="1">
    <location>
        <begin position="321"/>
        <end position="342"/>
    </location>
</feature>
<feature type="transmembrane region" description="Helical" evidence="2">
    <location>
        <begin position="217"/>
        <end position="235"/>
    </location>
</feature>
<evidence type="ECO:0000313" key="4">
    <source>
        <dbReference type="Proteomes" id="UP000815677"/>
    </source>
</evidence>
<feature type="transmembrane region" description="Helical" evidence="2">
    <location>
        <begin position="270"/>
        <end position="291"/>
    </location>
</feature>
<proteinExistence type="predicted"/>
<dbReference type="EMBL" id="DF847484">
    <property type="protein sequence ID" value="GAT51954.1"/>
    <property type="molecule type" value="Genomic_DNA"/>
</dbReference>
<feature type="transmembrane region" description="Helical" evidence="2">
    <location>
        <begin position="145"/>
        <end position="165"/>
    </location>
</feature>